<feature type="transmembrane region" description="Helical" evidence="1">
    <location>
        <begin position="14"/>
        <end position="37"/>
    </location>
</feature>
<feature type="transmembrane region" description="Helical" evidence="1">
    <location>
        <begin position="197"/>
        <end position="224"/>
    </location>
</feature>
<organism evidence="2">
    <name type="scientific">Siphoviridae sp. ctsf32</name>
    <dbReference type="NCBI Taxonomy" id="2827594"/>
    <lineage>
        <taxon>Viruses</taxon>
        <taxon>Duplodnaviria</taxon>
        <taxon>Heunggongvirae</taxon>
        <taxon>Uroviricota</taxon>
        <taxon>Caudoviricetes</taxon>
    </lineage>
</organism>
<accession>A0A8S5LNR9</accession>
<feature type="transmembrane region" description="Helical" evidence="1">
    <location>
        <begin position="113"/>
        <end position="138"/>
    </location>
</feature>
<reference evidence="2" key="1">
    <citation type="journal article" date="2021" name="Proc. Natl. Acad. Sci. U.S.A.">
        <title>A Catalog of Tens of Thousands of Viruses from Human Metagenomes Reveals Hidden Associations with Chronic Diseases.</title>
        <authorList>
            <person name="Tisza M.J."/>
            <person name="Buck C.B."/>
        </authorList>
    </citation>
    <scope>NUCLEOTIDE SEQUENCE</scope>
    <source>
        <strain evidence="2">Ctsf32</strain>
    </source>
</reference>
<name>A0A8S5LNR9_9CAUD</name>
<sequence>MVEYLKKEWNETKVLFRCMPTIPFAFLVACLIAMNFLANRGGAIGPVPFDCGIIVSWVVFLASDMLVKRFGAKAAIKINIAALLLELVSIGLMTLGAMLPFASYGATPEESAIFSALFVAAPWPLFAGAGAALFGNIVNSLISKYILLKFKNRTSAKAYVTASWVSTAFGQFVDNFFFGLFFSIWQPWFMDAGTLGAIVHLIPMSAMGMVIELIGQMIFSPIGFKIANSWRKNKVGQEYVDLVKEAQEVNKNLDALALVTA</sequence>
<proteinExistence type="predicted"/>
<feature type="transmembrane region" description="Helical" evidence="1">
    <location>
        <begin position="159"/>
        <end position="185"/>
    </location>
</feature>
<feature type="transmembrane region" description="Helical" evidence="1">
    <location>
        <begin position="78"/>
        <end position="101"/>
    </location>
</feature>
<evidence type="ECO:0000313" key="2">
    <source>
        <dbReference type="EMBL" id="DAD71495.1"/>
    </source>
</evidence>
<feature type="transmembrane region" description="Helical" evidence="1">
    <location>
        <begin position="43"/>
        <end position="66"/>
    </location>
</feature>
<dbReference type="PROSITE" id="PS51257">
    <property type="entry name" value="PROKAR_LIPOPROTEIN"/>
    <property type="match status" value="1"/>
</dbReference>
<dbReference type="EMBL" id="BK015882">
    <property type="protein sequence ID" value="DAD71495.1"/>
    <property type="molecule type" value="Genomic_DNA"/>
</dbReference>
<evidence type="ECO:0000256" key="1">
    <source>
        <dbReference type="SAM" id="Phobius"/>
    </source>
</evidence>
<protein>
    <submittedName>
        <fullName evidence="2">Vitamin uptake transporter</fullName>
    </submittedName>
</protein>
<dbReference type="InterPro" id="IPR003744">
    <property type="entry name" value="YhhQ"/>
</dbReference>
<keyword evidence="1" id="KW-0472">Membrane</keyword>
<keyword evidence="1" id="KW-0812">Transmembrane</keyword>
<keyword evidence="1" id="KW-1133">Transmembrane helix</keyword>
<dbReference type="Pfam" id="PF02592">
    <property type="entry name" value="Vut_1"/>
    <property type="match status" value="1"/>
</dbReference>